<evidence type="ECO:0000313" key="2">
    <source>
        <dbReference type="EMBL" id="GID73231.1"/>
    </source>
</evidence>
<dbReference type="EMBL" id="BOMI01000033">
    <property type="protein sequence ID" value="GID73231.1"/>
    <property type="molecule type" value="Genomic_DNA"/>
</dbReference>
<protein>
    <submittedName>
        <fullName evidence="2">Uncharacterized protein</fullName>
    </submittedName>
</protein>
<organism evidence="2 3">
    <name type="scientific">Paractinoplanes deccanensis</name>
    <dbReference type="NCBI Taxonomy" id="113561"/>
    <lineage>
        <taxon>Bacteria</taxon>
        <taxon>Bacillati</taxon>
        <taxon>Actinomycetota</taxon>
        <taxon>Actinomycetes</taxon>
        <taxon>Micromonosporales</taxon>
        <taxon>Micromonosporaceae</taxon>
        <taxon>Paractinoplanes</taxon>
    </lineage>
</organism>
<name>A0ABQ3XZR1_9ACTN</name>
<sequence>MLLLARNANLWWRTLSAAYPEQGHLVDALTVPGNVIELSARIEERAPGQIVAGAVAAFAEHLRLPVPPLPQCHGDPDTPILRLHAEALVAVLSGGHRSGSADVLAEVLAHEARYWRSVARRAGLPAGEEPDSDIALRQLAGQAALLGASGDDQVADLVSRAPSLAGIDRRLTRRYAGWLTSLYPAEAAGGDLGAVHPDLLAESLAVQVLHEQPPDRRTALFQGLSAAQAAQALTTLGRASAHQPDADAMITIALDADVPRMTEAVITIAVQFPRQFTPRMTAAVAAKPLGRQVAGALVERATIRTPICPTWPCRCSTQRFKPSWTGSRRRRWVPPRKQSSCTGSLPLAIPKPMCRASRTH</sequence>
<keyword evidence="3" id="KW-1185">Reference proteome</keyword>
<dbReference type="Proteomes" id="UP000609879">
    <property type="component" value="Unassembled WGS sequence"/>
</dbReference>
<comment type="caution">
    <text evidence="2">The sequence shown here is derived from an EMBL/GenBank/DDBJ whole genome shotgun (WGS) entry which is preliminary data.</text>
</comment>
<feature type="region of interest" description="Disordered" evidence="1">
    <location>
        <begin position="324"/>
        <end position="343"/>
    </location>
</feature>
<reference evidence="2 3" key="1">
    <citation type="submission" date="2021-01" db="EMBL/GenBank/DDBJ databases">
        <title>Whole genome shotgun sequence of Actinoplanes deccanensis NBRC 13994.</title>
        <authorList>
            <person name="Komaki H."/>
            <person name="Tamura T."/>
        </authorList>
    </citation>
    <scope>NUCLEOTIDE SEQUENCE [LARGE SCALE GENOMIC DNA]</scope>
    <source>
        <strain evidence="2 3">NBRC 13994</strain>
    </source>
</reference>
<gene>
    <name evidence="2" type="ORF">Ade02nite_18720</name>
</gene>
<proteinExistence type="predicted"/>
<evidence type="ECO:0000256" key="1">
    <source>
        <dbReference type="SAM" id="MobiDB-lite"/>
    </source>
</evidence>
<evidence type="ECO:0000313" key="3">
    <source>
        <dbReference type="Proteomes" id="UP000609879"/>
    </source>
</evidence>
<accession>A0ABQ3XZR1</accession>
<dbReference type="RefSeq" id="WP_203761161.1">
    <property type="nucleotide sequence ID" value="NZ_BAAABO010000029.1"/>
</dbReference>